<dbReference type="Gene3D" id="3.40.50.620">
    <property type="entry name" value="HUPs"/>
    <property type="match status" value="3"/>
</dbReference>
<dbReference type="GO" id="GO:0006429">
    <property type="term" value="P:leucyl-tRNA aminoacylation"/>
    <property type="evidence" value="ECO:0007669"/>
    <property type="project" value="InterPro"/>
</dbReference>
<organism evidence="10 11">
    <name type="scientific">Theobroma cacao</name>
    <name type="common">Cacao</name>
    <name type="synonym">Cocoa</name>
    <dbReference type="NCBI Taxonomy" id="3641"/>
    <lineage>
        <taxon>Eukaryota</taxon>
        <taxon>Viridiplantae</taxon>
        <taxon>Streptophyta</taxon>
        <taxon>Embryophyta</taxon>
        <taxon>Tracheophyta</taxon>
        <taxon>Spermatophyta</taxon>
        <taxon>Magnoliopsida</taxon>
        <taxon>eudicotyledons</taxon>
        <taxon>Gunneridae</taxon>
        <taxon>Pentapetalae</taxon>
        <taxon>rosids</taxon>
        <taxon>malvids</taxon>
        <taxon>Malvales</taxon>
        <taxon>Malvaceae</taxon>
        <taxon>Byttnerioideae</taxon>
        <taxon>Theobroma</taxon>
    </lineage>
</organism>
<dbReference type="InterPro" id="IPR004493">
    <property type="entry name" value="Leu-tRNA-synth_Ia_arc/euk"/>
</dbReference>
<keyword evidence="4" id="KW-0547">Nucleotide-binding</keyword>
<dbReference type="SUPFAM" id="SSF52374">
    <property type="entry name" value="Nucleotidylyl transferase"/>
    <property type="match status" value="1"/>
</dbReference>
<sequence>MAANTERVKSLARRDRLLEIEAQVRKWWEGADIFRADARETPPEPGETLFGNSPFPYMNDHLHLGHAFSISKLELATAYHRLRGANVLLPFAFHCSGMPIKASADKLAREIERYGNPPTFPSTINEQIQGLEPETEEKEKESQTILNKFKIKGKRSKVASKAGNEIFQWEIMPLYGLSDAEISKLKDPSRWLKYFPPLAIKHLKAFGLDLDRASGEGVCPLDYTLTKMEVIPPFPAKLKHLEGTKMFLAAATLRPETMYGQTNAWVLPDGIYGAFEINETDVFILTERAAHNLSYQKFSRIPQKTSCLAKLTGHDLIGSLLKSPLSFNKVLYVLPMLTLVTEKGSGIVTSVPSDSPDYFMALRDLKTNPSLRDKFGVKKEWVSPIDVIPIINVPNLEIDAKPLIRSKFRELGHAVMYSEPEEKVISRLGDECVVALTDQWYITYGESEWRNKAEKCLSDMNLYCEEARHGFKHTLVVITSSKDLLQNHLTFCIYNHTAVLHKHHGPRGFRCIGHNMLDSEAMSKSKGNFKTMYLAVTKFSTNATRFSLADAEDGMEDANFARIRPHAQT</sequence>
<dbReference type="STRING" id="3641.A0A061GZM3"/>
<dbReference type="Proteomes" id="UP000026915">
    <property type="component" value="Chromosome 9"/>
</dbReference>
<feature type="domain" description="Aminoacyl-tRNA synthetase class Ia" evidence="9">
    <location>
        <begin position="24"/>
        <end position="107"/>
    </location>
</feature>
<evidence type="ECO:0000313" key="11">
    <source>
        <dbReference type="Proteomes" id="UP000026915"/>
    </source>
</evidence>
<dbReference type="OMA" id="YLRIGHA"/>
<keyword evidence="6" id="KW-0648">Protein biosynthesis</keyword>
<comment type="similarity">
    <text evidence="1">Belongs to the class-I aminoacyl-tRNA synthetase family.</text>
</comment>
<evidence type="ECO:0000256" key="1">
    <source>
        <dbReference type="ARBA" id="ARBA00005594"/>
    </source>
</evidence>
<accession>A0A061GZM3</accession>
<dbReference type="Gramene" id="EOY33284">
    <property type="protein sequence ID" value="EOY33284"/>
    <property type="gene ID" value="TCM_041227"/>
</dbReference>
<name>A0A061GZM3_THECC</name>
<dbReference type="Gene3D" id="3.90.740.10">
    <property type="entry name" value="Valyl/Leucyl/Isoleucyl-tRNA synthetase, editing domain"/>
    <property type="match status" value="1"/>
</dbReference>
<dbReference type="InterPro" id="IPR014729">
    <property type="entry name" value="Rossmann-like_a/b/a_fold"/>
</dbReference>
<dbReference type="PANTHER" id="PTHR45794">
    <property type="entry name" value="LEUCYL-TRNA SYNTHETASE"/>
    <property type="match status" value="1"/>
</dbReference>
<evidence type="ECO:0000259" key="9">
    <source>
        <dbReference type="Pfam" id="PF00133"/>
    </source>
</evidence>
<evidence type="ECO:0000256" key="5">
    <source>
        <dbReference type="ARBA" id="ARBA00022840"/>
    </source>
</evidence>
<keyword evidence="11" id="KW-1185">Reference proteome</keyword>
<evidence type="ECO:0000256" key="3">
    <source>
        <dbReference type="ARBA" id="ARBA00022598"/>
    </source>
</evidence>
<keyword evidence="3 10" id="KW-0436">Ligase</keyword>
<dbReference type="GO" id="GO:0002161">
    <property type="term" value="F:aminoacyl-tRNA deacylase activity"/>
    <property type="evidence" value="ECO:0007669"/>
    <property type="project" value="InterPro"/>
</dbReference>
<dbReference type="eggNOG" id="KOG0437">
    <property type="taxonomic scope" value="Eukaryota"/>
</dbReference>
<evidence type="ECO:0000256" key="2">
    <source>
        <dbReference type="ARBA" id="ARBA00013164"/>
    </source>
</evidence>
<dbReference type="InterPro" id="IPR009008">
    <property type="entry name" value="Val/Leu/Ile-tRNA-synth_edit"/>
</dbReference>
<evidence type="ECO:0000256" key="4">
    <source>
        <dbReference type="ARBA" id="ARBA00022741"/>
    </source>
</evidence>
<dbReference type="EC" id="6.1.1.4" evidence="2"/>
<dbReference type="PANTHER" id="PTHR45794:SF1">
    <property type="entry name" value="LEUCINE--TRNA LIGASE, CYTOPLASMIC"/>
    <property type="match status" value="1"/>
</dbReference>
<keyword evidence="7" id="KW-0030">Aminoacyl-tRNA synthetase</keyword>
<dbReference type="EMBL" id="CM001887">
    <property type="protein sequence ID" value="EOY33284.1"/>
    <property type="molecule type" value="Genomic_DNA"/>
</dbReference>
<evidence type="ECO:0000256" key="8">
    <source>
        <dbReference type="ARBA" id="ARBA00030520"/>
    </source>
</evidence>
<dbReference type="HOGENOM" id="CLU_018209_0_0_1"/>
<proteinExistence type="inferred from homology"/>
<dbReference type="InParanoid" id="A0A061GZM3"/>
<keyword evidence="5" id="KW-0067">ATP-binding</keyword>
<evidence type="ECO:0000256" key="6">
    <source>
        <dbReference type="ARBA" id="ARBA00022917"/>
    </source>
</evidence>
<dbReference type="GO" id="GO:0005524">
    <property type="term" value="F:ATP binding"/>
    <property type="evidence" value="ECO:0007669"/>
    <property type="project" value="UniProtKB-KW"/>
</dbReference>
<dbReference type="SUPFAM" id="SSF50677">
    <property type="entry name" value="ValRS/IleRS/LeuRS editing domain"/>
    <property type="match status" value="1"/>
</dbReference>
<dbReference type="AlphaFoldDB" id="A0A061GZM3"/>
<dbReference type="GO" id="GO:0004823">
    <property type="term" value="F:leucine-tRNA ligase activity"/>
    <property type="evidence" value="ECO:0007669"/>
    <property type="project" value="UniProtKB-EC"/>
</dbReference>
<protein>
    <recommendedName>
        <fullName evidence="2">leucine--tRNA ligase</fullName>
        <ecNumber evidence="2">6.1.1.4</ecNumber>
    </recommendedName>
    <alternativeName>
        <fullName evidence="8">Leucyl-tRNA synthetase</fullName>
    </alternativeName>
</protein>
<dbReference type="Pfam" id="PF00133">
    <property type="entry name" value="tRNA-synt_1"/>
    <property type="match status" value="1"/>
</dbReference>
<reference evidence="10 11" key="1">
    <citation type="journal article" date="2013" name="Genome Biol.">
        <title>The genome sequence of the most widely cultivated cacao type and its use to identify candidate genes regulating pod color.</title>
        <authorList>
            <person name="Motamayor J.C."/>
            <person name="Mockaitis K."/>
            <person name="Schmutz J."/>
            <person name="Haiminen N."/>
            <person name="Iii D.L."/>
            <person name="Cornejo O."/>
            <person name="Findley S.D."/>
            <person name="Zheng P."/>
            <person name="Utro F."/>
            <person name="Royaert S."/>
            <person name="Saski C."/>
            <person name="Jenkins J."/>
            <person name="Podicheti R."/>
            <person name="Zhao M."/>
            <person name="Scheffler B.E."/>
            <person name="Stack J.C."/>
            <person name="Feltus F.A."/>
            <person name="Mustiga G.M."/>
            <person name="Amores F."/>
            <person name="Phillips W."/>
            <person name="Marelli J.P."/>
            <person name="May G.D."/>
            <person name="Shapiro H."/>
            <person name="Ma J."/>
            <person name="Bustamante C.D."/>
            <person name="Schnell R.J."/>
            <person name="Main D."/>
            <person name="Gilbert D."/>
            <person name="Parida L."/>
            <person name="Kuhn D.N."/>
        </authorList>
    </citation>
    <scope>NUCLEOTIDE SEQUENCE [LARGE SCALE GENOMIC DNA]</scope>
    <source>
        <strain evidence="11">cv. Matina 1-6</strain>
    </source>
</reference>
<dbReference type="InterPro" id="IPR002300">
    <property type="entry name" value="aa-tRNA-synth_Ia"/>
</dbReference>
<evidence type="ECO:0000313" key="10">
    <source>
        <dbReference type="EMBL" id="EOY33284.1"/>
    </source>
</evidence>
<gene>
    <name evidence="10" type="ORF">TCM_041227</name>
</gene>
<evidence type="ECO:0000256" key="7">
    <source>
        <dbReference type="ARBA" id="ARBA00023146"/>
    </source>
</evidence>